<feature type="compositionally biased region" description="Polar residues" evidence="1">
    <location>
        <begin position="410"/>
        <end position="432"/>
    </location>
</feature>
<feature type="signal peptide" evidence="3">
    <location>
        <begin position="1"/>
        <end position="17"/>
    </location>
</feature>
<feature type="chain" id="PRO_5004719743" description="CUB domain-containing protein" evidence="3">
    <location>
        <begin position="18"/>
        <end position="443"/>
    </location>
</feature>
<sequence length="443" mass="50463">MKLIICLMFLMSTFTDSDGLMKQNCNESLCFLCGCGDETVFNVSCKNKNQVIQMEPFIYHMKTGASDSDDCPLDSYETCKESDSTSILNKQDRIEVYKNCMLKTSCEINIQERIKTGNKRWVNFPLYCHDKSFIKDISNKIVKNRLYQAFFFSGEKFVGQKIDCDCSITSSKTLYLTIFFINLKPDTCPKVKFLNKNQNLLNCSETTMLNTYYGYTGSEFKLEIRGLQPDVEDMIVFKLRTYDKWWNMFVNCSGCRNSTDPTTTDIPITTDVSTKYIPVSRPLATVSSTKGPAIIVNPTRNDHAPTTGTDQTNNVDTAILGGILAAVIIIVIVGIALYCFIRRRKKQEKTRKTLAYGSGNSEQFHYDYVDVPQDTQVFNHIRLTENIVVQNDNHRRNSQFRRLVADSGEENTYNDNSNSEPDPTNTDVDTYNRNVVPTHFSGV</sequence>
<reference evidence="4 5" key="1">
    <citation type="journal article" date="2013" name="Nature">
        <title>Insights into bilaterian evolution from three spiralian genomes.</title>
        <authorList>
            <person name="Simakov O."/>
            <person name="Marletaz F."/>
            <person name="Cho S.J."/>
            <person name="Edsinger-Gonzales E."/>
            <person name="Havlak P."/>
            <person name="Hellsten U."/>
            <person name="Kuo D.H."/>
            <person name="Larsson T."/>
            <person name="Lv J."/>
            <person name="Arendt D."/>
            <person name="Savage R."/>
            <person name="Osoegawa K."/>
            <person name="de Jong P."/>
            <person name="Grimwood J."/>
            <person name="Chapman J.A."/>
            <person name="Shapiro H."/>
            <person name="Aerts A."/>
            <person name="Otillar R.P."/>
            <person name="Terry A.Y."/>
            <person name="Boore J.L."/>
            <person name="Grigoriev I.V."/>
            <person name="Lindberg D.R."/>
            <person name="Seaver E.C."/>
            <person name="Weisblat D.A."/>
            <person name="Putnam N.H."/>
            <person name="Rokhsar D.S."/>
        </authorList>
    </citation>
    <scope>NUCLEOTIDE SEQUENCE [LARGE SCALE GENOMIC DNA]</scope>
</reference>
<name>V4BSV1_LOTGI</name>
<keyword evidence="3" id="KW-0732">Signal</keyword>
<feature type="region of interest" description="Disordered" evidence="1">
    <location>
        <begin position="407"/>
        <end position="432"/>
    </location>
</feature>
<keyword evidence="2" id="KW-0472">Membrane</keyword>
<evidence type="ECO:0000256" key="1">
    <source>
        <dbReference type="SAM" id="MobiDB-lite"/>
    </source>
</evidence>
<dbReference type="HOGENOM" id="CLU_050292_0_0_1"/>
<dbReference type="RefSeq" id="XP_009057081.1">
    <property type="nucleotide sequence ID" value="XM_009058833.1"/>
</dbReference>
<feature type="transmembrane region" description="Helical" evidence="2">
    <location>
        <begin position="319"/>
        <end position="341"/>
    </location>
</feature>
<dbReference type="Proteomes" id="UP000030746">
    <property type="component" value="Unassembled WGS sequence"/>
</dbReference>
<protein>
    <recommendedName>
        <fullName evidence="6">CUB domain-containing protein</fullName>
    </recommendedName>
</protein>
<evidence type="ECO:0000256" key="2">
    <source>
        <dbReference type="SAM" id="Phobius"/>
    </source>
</evidence>
<evidence type="ECO:0000313" key="4">
    <source>
        <dbReference type="EMBL" id="ESO92154.1"/>
    </source>
</evidence>
<dbReference type="EMBL" id="KB202124">
    <property type="protein sequence ID" value="ESO92154.1"/>
    <property type="molecule type" value="Genomic_DNA"/>
</dbReference>
<evidence type="ECO:0008006" key="6">
    <source>
        <dbReference type="Google" id="ProtNLM"/>
    </source>
</evidence>
<organism evidence="4 5">
    <name type="scientific">Lottia gigantea</name>
    <name type="common">Giant owl limpet</name>
    <dbReference type="NCBI Taxonomy" id="225164"/>
    <lineage>
        <taxon>Eukaryota</taxon>
        <taxon>Metazoa</taxon>
        <taxon>Spiralia</taxon>
        <taxon>Lophotrochozoa</taxon>
        <taxon>Mollusca</taxon>
        <taxon>Gastropoda</taxon>
        <taxon>Patellogastropoda</taxon>
        <taxon>Lottioidea</taxon>
        <taxon>Lottiidae</taxon>
        <taxon>Lottia</taxon>
    </lineage>
</organism>
<dbReference type="AlphaFoldDB" id="V4BSV1"/>
<evidence type="ECO:0000313" key="5">
    <source>
        <dbReference type="Proteomes" id="UP000030746"/>
    </source>
</evidence>
<gene>
    <name evidence="4" type="ORF">LOTGIDRAFT_233210</name>
</gene>
<accession>V4BSV1</accession>
<keyword evidence="5" id="KW-1185">Reference proteome</keyword>
<keyword evidence="2" id="KW-1133">Transmembrane helix</keyword>
<dbReference type="KEGG" id="lgi:LOTGIDRAFT_233210"/>
<evidence type="ECO:0000256" key="3">
    <source>
        <dbReference type="SAM" id="SignalP"/>
    </source>
</evidence>
<proteinExistence type="predicted"/>
<dbReference type="CTD" id="20249184"/>
<keyword evidence="2" id="KW-0812">Transmembrane</keyword>
<dbReference type="GeneID" id="20249184"/>